<dbReference type="Pfam" id="PF00059">
    <property type="entry name" value="Lectin_C"/>
    <property type="match status" value="3"/>
</dbReference>
<dbReference type="InterPro" id="IPR001304">
    <property type="entry name" value="C-type_lectin-like"/>
</dbReference>
<evidence type="ECO:0000259" key="3">
    <source>
        <dbReference type="PROSITE" id="PS50041"/>
    </source>
</evidence>
<feature type="transmembrane region" description="Helical" evidence="1">
    <location>
        <begin position="226"/>
        <end position="249"/>
    </location>
</feature>
<dbReference type="InterPro" id="IPR050111">
    <property type="entry name" value="C-type_lectin/snaclec_domain"/>
</dbReference>
<accession>A0A6J8A1V6</accession>
<protein>
    <recommendedName>
        <fullName evidence="3">C-type lectin domain-containing protein</fullName>
    </recommendedName>
</protein>
<keyword evidence="5" id="KW-1185">Reference proteome</keyword>
<dbReference type="Gene3D" id="3.10.100.10">
    <property type="entry name" value="Mannose-Binding Protein A, subunit A"/>
    <property type="match status" value="4"/>
</dbReference>
<feature type="chain" id="PRO_5026759963" description="C-type lectin domain-containing protein" evidence="2">
    <location>
        <begin position="23"/>
        <end position="965"/>
    </location>
</feature>
<dbReference type="InterPro" id="IPR016186">
    <property type="entry name" value="C-type_lectin-like/link_sf"/>
</dbReference>
<evidence type="ECO:0000256" key="1">
    <source>
        <dbReference type="SAM" id="Phobius"/>
    </source>
</evidence>
<evidence type="ECO:0000313" key="4">
    <source>
        <dbReference type="EMBL" id="CAC5359567.1"/>
    </source>
</evidence>
<keyword evidence="1" id="KW-0472">Membrane</keyword>
<dbReference type="EMBL" id="CACVKT020000513">
    <property type="protein sequence ID" value="CAC5359567.1"/>
    <property type="molecule type" value="Genomic_DNA"/>
</dbReference>
<dbReference type="CDD" id="cd00037">
    <property type="entry name" value="CLECT"/>
    <property type="match status" value="4"/>
</dbReference>
<feature type="transmembrane region" description="Helical" evidence="1">
    <location>
        <begin position="767"/>
        <end position="790"/>
    </location>
</feature>
<dbReference type="SMART" id="SM00034">
    <property type="entry name" value="CLECT"/>
    <property type="match status" value="3"/>
</dbReference>
<dbReference type="Proteomes" id="UP000507470">
    <property type="component" value="Unassembled WGS sequence"/>
</dbReference>
<feature type="domain" description="C-type lectin" evidence="3">
    <location>
        <begin position="544"/>
        <end position="614"/>
    </location>
</feature>
<gene>
    <name evidence="4" type="ORF">MCOR_2365</name>
</gene>
<dbReference type="SUPFAM" id="SSF56436">
    <property type="entry name" value="C-type lectin-like"/>
    <property type="match status" value="4"/>
</dbReference>
<sequence length="965" mass="111763">MVWETLLQLSVLIGFYTKEISGNDNMYRCPEHLSRNYYLKTFGEKCYRYEKSESDWPTARSRCTREGGDLIQIRNQATQSWVMSTLNDLHWNTNGVWIGAHDRHIEMDWRWVTGDKITWNYWASGQPNCDFFCSEDCGNLRRDDGGRWHDKLCDSFLYTYSYICQYNMKPATTTTTTTTTTPTTMTIPTTTTTTNTKTSTTPTAITNTTIPTTITSTVTVNQTGKLSGVIVASVLGAITLLILLTICFYRTRKKKSYTDKSMFSSNSGISKYERSLNDSVRTGNQNVCAEPKESTTCQAKLPNVSVIATEFDHYSEIPEQKMAGDNKRHKRVHCYQAGDNKRHKRVHCYQAGDNKRHKRVHCYQAGDNKRHKRVHCYQAGDNKRHKRVHCYQAGDNKRHKRHSLQYIHCPSLQHIIKGFEINPFPETSRNDEMYRCPDHLSRSMYLKTFGEECYRYEKTELYRTTARSRCAREGDDIIQIRNQATQNWVMITLDELHYNKNGVWIGAHDRGDKMNWRWVAEISGNDDMYRCPEHLSRTIYLKTFHEKCYRYERSESYWTTAKNLCTGEGGDLIQIRNQATQNWVMSTLHDLHWNTNGVWIGAHDRDNEMDWRWVTEISGNDDMYRCPEHLSRTIYLKTFHEKCYRYERSESYWTTAKNLCTGEGGDLIQIRNQATQNWVMSTLHDLHWNTNGVWIGAHDRDNEMDWRWVTGDKITWNNWASGQPNCNWFCVEDCGNLRRDDGGRWHDKLCSFNTYSYICQYGEIPEVIIASVLGALALLMLLGVCFFRTIKKKSYTITSILSSISRISKHERSLNEQVCTGDQNVCTEPNKSTACQAKQPNVSVIAIESGHFPEISEQKMVDKLNIYLPKYDNNEYEKCSIAKSKVGVRDSKQYLCADNEAVYESVSVNETASNVMNEQLETSKNQYEECGNLEGPQNVPSHYIEMDGAAVNNAKRQPSSLDDIQ</sequence>
<feature type="domain" description="C-type lectin" evidence="3">
    <location>
        <begin position="449"/>
        <end position="519"/>
    </location>
</feature>
<dbReference type="InterPro" id="IPR016187">
    <property type="entry name" value="CTDL_fold"/>
</dbReference>
<feature type="domain" description="C-type lectin" evidence="3">
    <location>
        <begin position="42"/>
        <end position="154"/>
    </location>
</feature>
<dbReference type="PROSITE" id="PS50041">
    <property type="entry name" value="C_TYPE_LECTIN_2"/>
    <property type="match status" value="4"/>
</dbReference>
<reference evidence="4 5" key="1">
    <citation type="submission" date="2020-06" db="EMBL/GenBank/DDBJ databases">
        <authorList>
            <person name="Li R."/>
            <person name="Bekaert M."/>
        </authorList>
    </citation>
    <scope>NUCLEOTIDE SEQUENCE [LARGE SCALE GENOMIC DNA]</scope>
    <source>
        <strain evidence="5">wild</strain>
    </source>
</reference>
<organism evidence="4 5">
    <name type="scientific">Mytilus coruscus</name>
    <name type="common">Sea mussel</name>
    <dbReference type="NCBI Taxonomy" id="42192"/>
    <lineage>
        <taxon>Eukaryota</taxon>
        <taxon>Metazoa</taxon>
        <taxon>Spiralia</taxon>
        <taxon>Lophotrochozoa</taxon>
        <taxon>Mollusca</taxon>
        <taxon>Bivalvia</taxon>
        <taxon>Autobranchia</taxon>
        <taxon>Pteriomorphia</taxon>
        <taxon>Mytilida</taxon>
        <taxon>Mytiloidea</taxon>
        <taxon>Mytilidae</taxon>
        <taxon>Mytilinae</taxon>
        <taxon>Mytilus</taxon>
    </lineage>
</organism>
<keyword evidence="1" id="KW-0812">Transmembrane</keyword>
<dbReference type="PANTHER" id="PTHR22803">
    <property type="entry name" value="MANNOSE, PHOSPHOLIPASE, LECTIN RECEPTOR RELATED"/>
    <property type="match status" value="1"/>
</dbReference>
<name>A0A6J8A1V6_MYTCO</name>
<dbReference type="AlphaFoldDB" id="A0A6J8A1V6"/>
<proteinExistence type="predicted"/>
<dbReference type="OrthoDB" id="6050186at2759"/>
<feature type="signal peptide" evidence="2">
    <location>
        <begin position="1"/>
        <end position="22"/>
    </location>
</feature>
<feature type="domain" description="C-type lectin" evidence="3">
    <location>
        <begin position="639"/>
        <end position="751"/>
    </location>
</feature>
<keyword evidence="2" id="KW-0732">Signal</keyword>
<evidence type="ECO:0000256" key="2">
    <source>
        <dbReference type="SAM" id="SignalP"/>
    </source>
</evidence>
<evidence type="ECO:0000313" key="5">
    <source>
        <dbReference type="Proteomes" id="UP000507470"/>
    </source>
</evidence>
<keyword evidence="1" id="KW-1133">Transmembrane helix</keyword>